<dbReference type="InterPro" id="IPR000944">
    <property type="entry name" value="Tscrpt_reg_Rrf2"/>
</dbReference>
<dbReference type="PANTHER" id="PTHR33221:SF5">
    <property type="entry name" value="HTH-TYPE TRANSCRIPTIONAL REGULATOR ISCR"/>
    <property type="match status" value="1"/>
</dbReference>
<sequence length="165" mass="18149">MKITTRSRYGTRMMVELAAHYDQGPLQIGEISRKQGLSVKYLEQLIIPLKRAGLVKSVRGPKGGHILTRPPEEITVWDVVSVLEGSKGVTLCVPNPDICERSHICPTRDVWSLVSKAIRETLSQITLADLVKKTKEVEKHFPEAGCPLEEGPGAREPVDSPLTSG</sequence>
<dbReference type="EMBL" id="DROK01000141">
    <property type="protein sequence ID" value="HHI97149.1"/>
    <property type="molecule type" value="Genomic_DNA"/>
</dbReference>
<evidence type="ECO:0000256" key="1">
    <source>
        <dbReference type="ARBA" id="ARBA00023125"/>
    </source>
</evidence>
<dbReference type="NCBIfam" id="TIGR00738">
    <property type="entry name" value="rrf2_super"/>
    <property type="match status" value="1"/>
</dbReference>
<name>A0A7V5NZK8_9BACT</name>
<dbReference type="AlphaFoldDB" id="A0A7V5NZK8"/>
<organism evidence="3">
    <name type="scientific">Thermodesulfatator atlanticus</name>
    <dbReference type="NCBI Taxonomy" id="501497"/>
    <lineage>
        <taxon>Bacteria</taxon>
        <taxon>Pseudomonadati</taxon>
        <taxon>Thermodesulfobacteriota</taxon>
        <taxon>Thermodesulfobacteria</taxon>
        <taxon>Thermodesulfobacteriales</taxon>
        <taxon>Thermodesulfatatoraceae</taxon>
        <taxon>Thermodesulfatator</taxon>
    </lineage>
</organism>
<dbReference type="Pfam" id="PF02082">
    <property type="entry name" value="Rrf2"/>
    <property type="match status" value="1"/>
</dbReference>
<dbReference type="PANTHER" id="PTHR33221">
    <property type="entry name" value="WINGED HELIX-TURN-HELIX TRANSCRIPTIONAL REGULATOR, RRF2 FAMILY"/>
    <property type="match status" value="1"/>
</dbReference>
<evidence type="ECO:0000313" key="3">
    <source>
        <dbReference type="EMBL" id="HHI97149.1"/>
    </source>
</evidence>
<dbReference type="GO" id="GO:0005829">
    <property type="term" value="C:cytosol"/>
    <property type="evidence" value="ECO:0007669"/>
    <property type="project" value="TreeGrafter"/>
</dbReference>
<proteinExistence type="predicted"/>
<dbReference type="Gene3D" id="1.10.10.10">
    <property type="entry name" value="Winged helix-like DNA-binding domain superfamily/Winged helix DNA-binding domain"/>
    <property type="match status" value="1"/>
</dbReference>
<dbReference type="SUPFAM" id="SSF46785">
    <property type="entry name" value="Winged helix' DNA-binding domain"/>
    <property type="match status" value="1"/>
</dbReference>
<protein>
    <submittedName>
        <fullName evidence="3">Rrf2 family transcriptional regulator</fullName>
    </submittedName>
</protein>
<dbReference type="GO" id="GO:0003677">
    <property type="term" value="F:DNA binding"/>
    <property type="evidence" value="ECO:0007669"/>
    <property type="project" value="UniProtKB-KW"/>
</dbReference>
<dbReference type="InterPro" id="IPR036388">
    <property type="entry name" value="WH-like_DNA-bd_sf"/>
</dbReference>
<dbReference type="InterPro" id="IPR036390">
    <property type="entry name" value="WH_DNA-bd_sf"/>
</dbReference>
<comment type="caution">
    <text evidence="3">The sequence shown here is derived from an EMBL/GenBank/DDBJ whole genome shotgun (WGS) entry which is preliminary data.</text>
</comment>
<feature type="region of interest" description="Disordered" evidence="2">
    <location>
        <begin position="143"/>
        <end position="165"/>
    </location>
</feature>
<reference evidence="3" key="1">
    <citation type="journal article" date="2020" name="mSystems">
        <title>Genome- and Community-Level Interaction Insights into Carbon Utilization and Element Cycling Functions of Hydrothermarchaeota in Hydrothermal Sediment.</title>
        <authorList>
            <person name="Zhou Z."/>
            <person name="Liu Y."/>
            <person name="Xu W."/>
            <person name="Pan J."/>
            <person name="Luo Z.H."/>
            <person name="Li M."/>
        </authorList>
    </citation>
    <scope>NUCLEOTIDE SEQUENCE [LARGE SCALE GENOMIC DNA]</scope>
    <source>
        <strain evidence="3">HyVt-533</strain>
    </source>
</reference>
<gene>
    <name evidence="3" type="ORF">ENJ96_04790</name>
</gene>
<keyword evidence="1" id="KW-0238">DNA-binding</keyword>
<dbReference type="GO" id="GO:0003700">
    <property type="term" value="F:DNA-binding transcription factor activity"/>
    <property type="evidence" value="ECO:0007669"/>
    <property type="project" value="TreeGrafter"/>
</dbReference>
<dbReference type="Proteomes" id="UP000886101">
    <property type="component" value="Unassembled WGS sequence"/>
</dbReference>
<dbReference type="PROSITE" id="PS51197">
    <property type="entry name" value="HTH_RRF2_2"/>
    <property type="match status" value="1"/>
</dbReference>
<evidence type="ECO:0000256" key="2">
    <source>
        <dbReference type="SAM" id="MobiDB-lite"/>
    </source>
</evidence>
<accession>A0A7V5NZK8</accession>